<evidence type="ECO:0000256" key="1">
    <source>
        <dbReference type="ARBA" id="ARBA00004123"/>
    </source>
</evidence>
<dbReference type="PANTHER" id="PTHR10015:SF338">
    <property type="entry name" value="HEAT STRESS TRANSCRIPTION FACTOR A-2"/>
    <property type="match status" value="1"/>
</dbReference>
<dbReference type="AlphaFoldDB" id="A9NUX6"/>
<dbReference type="GO" id="GO:0034605">
    <property type="term" value="P:cellular response to heat"/>
    <property type="evidence" value="ECO:0007669"/>
    <property type="project" value="TreeGrafter"/>
</dbReference>
<keyword evidence="3" id="KW-0805">Transcription regulation</keyword>
<evidence type="ECO:0000256" key="5">
    <source>
        <dbReference type="ARBA" id="ARBA00023125"/>
    </source>
</evidence>
<dbReference type="GO" id="GO:0006357">
    <property type="term" value="P:regulation of transcription by RNA polymerase II"/>
    <property type="evidence" value="ECO:0007669"/>
    <property type="project" value="TreeGrafter"/>
</dbReference>
<evidence type="ECO:0000259" key="11">
    <source>
        <dbReference type="PROSITE" id="PS00434"/>
    </source>
</evidence>
<feature type="domain" description="HSF-type DNA-binding" evidence="11">
    <location>
        <begin position="106"/>
        <end position="130"/>
    </location>
</feature>
<dbReference type="GO" id="GO:0005634">
    <property type="term" value="C:nucleus"/>
    <property type="evidence" value="ECO:0007669"/>
    <property type="project" value="UniProtKB-SubCell"/>
</dbReference>
<feature type="signal peptide" evidence="10">
    <location>
        <begin position="1"/>
        <end position="16"/>
    </location>
</feature>
<dbReference type="Gene3D" id="1.10.10.10">
    <property type="entry name" value="Winged helix-like DNA-binding domain superfamily/Winged helix DNA-binding domain"/>
    <property type="match status" value="1"/>
</dbReference>
<dbReference type="InterPro" id="IPR036390">
    <property type="entry name" value="WH_DNA-bd_sf"/>
</dbReference>
<keyword evidence="2" id="KW-0597">Phosphoprotein</keyword>
<dbReference type="SMART" id="SM00415">
    <property type="entry name" value="HSF"/>
    <property type="match status" value="1"/>
</dbReference>
<feature type="region of interest" description="Disordered" evidence="9">
    <location>
        <begin position="419"/>
        <end position="443"/>
    </location>
</feature>
<evidence type="ECO:0000256" key="9">
    <source>
        <dbReference type="SAM" id="MobiDB-lite"/>
    </source>
</evidence>
<evidence type="ECO:0000256" key="4">
    <source>
        <dbReference type="ARBA" id="ARBA00023016"/>
    </source>
</evidence>
<dbReference type="EMBL" id="EF085129">
    <property type="protein sequence ID" value="ABK24437.1"/>
    <property type="molecule type" value="mRNA"/>
</dbReference>
<dbReference type="InterPro" id="IPR000232">
    <property type="entry name" value="HSF_DNA-bd"/>
</dbReference>
<evidence type="ECO:0000256" key="3">
    <source>
        <dbReference type="ARBA" id="ARBA00023015"/>
    </source>
</evidence>
<evidence type="ECO:0000256" key="8">
    <source>
        <dbReference type="RuleBase" id="RU004020"/>
    </source>
</evidence>
<feature type="region of interest" description="Disordered" evidence="9">
    <location>
        <begin position="329"/>
        <end position="350"/>
    </location>
</feature>
<dbReference type="GO" id="GO:0003700">
    <property type="term" value="F:DNA-binding transcription factor activity"/>
    <property type="evidence" value="ECO:0007669"/>
    <property type="project" value="InterPro"/>
</dbReference>
<feature type="chain" id="PRO_5002739620" description="HSF-type DNA-binding domain-containing protein" evidence="10">
    <location>
        <begin position="17"/>
        <end position="489"/>
    </location>
</feature>
<dbReference type="FunFam" id="1.10.10.10:FF:000057">
    <property type="entry name" value="Heat shock transcription factor 1"/>
    <property type="match status" value="1"/>
</dbReference>
<evidence type="ECO:0000256" key="7">
    <source>
        <dbReference type="ARBA" id="ARBA00023242"/>
    </source>
</evidence>
<dbReference type="Pfam" id="PF00447">
    <property type="entry name" value="HSF_DNA-bind"/>
    <property type="match status" value="1"/>
</dbReference>
<keyword evidence="4" id="KW-0346">Stress response</keyword>
<reference evidence="12" key="1">
    <citation type="journal article" date="2008" name="BMC Genomics">
        <title>A conifer genomics resource of 200,000 spruce (Picea spp.) ESTs and 6,464 high-quality, sequence-finished full-length cDNAs for Sitka spruce (Picea sitchensis).</title>
        <authorList>
            <person name="Ralph S.G."/>
            <person name="Chun H.J."/>
            <person name="Kolosova N."/>
            <person name="Cooper D."/>
            <person name="Oddy C."/>
            <person name="Ritland C.E."/>
            <person name="Kirkpatrick R."/>
            <person name="Moore R."/>
            <person name="Barber S."/>
            <person name="Holt R.A."/>
            <person name="Jones S.J."/>
            <person name="Marra M.A."/>
            <person name="Douglas C.J."/>
            <person name="Ritland K."/>
            <person name="Bohlmann J."/>
        </authorList>
    </citation>
    <scope>NUCLEOTIDE SEQUENCE</scope>
    <source>
        <tissue evidence="12">Green portion of the leader tissue</tissue>
    </source>
</reference>
<keyword evidence="5" id="KW-0238">DNA-binding</keyword>
<keyword evidence="7" id="KW-0539">Nucleus</keyword>
<dbReference type="PRINTS" id="PR00056">
    <property type="entry name" value="HSFDOMAIN"/>
</dbReference>
<accession>A9NUX6</accession>
<dbReference type="PANTHER" id="PTHR10015">
    <property type="entry name" value="HEAT SHOCK TRANSCRIPTION FACTOR"/>
    <property type="match status" value="1"/>
</dbReference>
<sequence>MVECGVLMCVCVGVFCRSLIMDSQNSGISAGDEVNLGNFNVKEEESMQMPRCPRPMEGLHCAGPPPFLTKTYDMVEDPLTDTVVSWSSTNNSFVVWNSHLFSSDLLPKYFKHNNFSSFVRQLNTYGFRKVDPDRWEFANEGFLRGQKHLLKLIQRRKPSCPPQFIDNLHHHHQQDQQQGMGACVEVGQFGMVGEIEGLRRDKSVLMLEVVKLRQQQQSTRNQLQTIGHRLQSTEQRQQHMMTFLARAIQNPTFLAQLSQNKQASKRLATSKKRRRLPKGEAQQDLPSFPASEGRIVKYQSSTSTPADSDHTQNSSNLEAFLSTMGHVDSPDMPTPHKTFQDREQDESSSSISMIAEQLYGFEPGSAFDISMPVDIPIETASAFDRNSVNLVGAEGEEDLDLENVNDVFWEELLNEHFDSQDDSGTEAEANFPDQDKGNFSSSSRSDVNLLAEQMGLTAFHQSIPIIPEKLIALESGLVSHSNLKNPSYF</sequence>
<comment type="similarity">
    <text evidence="8">Belongs to the HSF family.</text>
</comment>
<evidence type="ECO:0000256" key="6">
    <source>
        <dbReference type="ARBA" id="ARBA00023163"/>
    </source>
</evidence>
<feature type="region of interest" description="Disordered" evidence="9">
    <location>
        <begin position="259"/>
        <end position="292"/>
    </location>
</feature>
<keyword evidence="10" id="KW-0732">Signal</keyword>
<organism evidence="12">
    <name type="scientific">Picea sitchensis</name>
    <name type="common">Sitka spruce</name>
    <name type="synonym">Pinus sitchensis</name>
    <dbReference type="NCBI Taxonomy" id="3332"/>
    <lineage>
        <taxon>Eukaryota</taxon>
        <taxon>Viridiplantae</taxon>
        <taxon>Streptophyta</taxon>
        <taxon>Embryophyta</taxon>
        <taxon>Tracheophyta</taxon>
        <taxon>Spermatophyta</taxon>
        <taxon>Pinopsida</taxon>
        <taxon>Pinidae</taxon>
        <taxon>Conifers I</taxon>
        <taxon>Pinales</taxon>
        <taxon>Pinaceae</taxon>
        <taxon>Picea</taxon>
    </lineage>
</organism>
<dbReference type="InterPro" id="IPR036388">
    <property type="entry name" value="WH-like_DNA-bd_sf"/>
</dbReference>
<name>A9NUX6_PICSI</name>
<evidence type="ECO:0000313" key="12">
    <source>
        <dbReference type="EMBL" id="ABK24437.1"/>
    </source>
</evidence>
<dbReference type="GO" id="GO:0000978">
    <property type="term" value="F:RNA polymerase II cis-regulatory region sequence-specific DNA binding"/>
    <property type="evidence" value="ECO:0007669"/>
    <property type="project" value="TreeGrafter"/>
</dbReference>
<keyword evidence="6" id="KW-0804">Transcription</keyword>
<protein>
    <recommendedName>
        <fullName evidence="11">HSF-type DNA-binding domain-containing protein</fullName>
    </recommendedName>
</protein>
<proteinExistence type="evidence at transcript level"/>
<comment type="subcellular location">
    <subcellularLocation>
        <location evidence="1">Nucleus</location>
    </subcellularLocation>
</comment>
<evidence type="ECO:0000256" key="10">
    <source>
        <dbReference type="SAM" id="SignalP"/>
    </source>
</evidence>
<evidence type="ECO:0000256" key="2">
    <source>
        <dbReference type="ARBA" id="ARBA00022553"/>
    </source>
</evidence>
<dbReference type="PROSITE" id="PS00434">
    <property type="entry name" value="HSF_DOMAIN"/>
    <property type="match status" value="1"/>
</dbReference>
<dbReference type="SUPFAM" id="SSF46785">
    <property type="entry name" value="Winged helix' DNA-binding domain"/>
    <property type="match status" value="1"/>
</dbReference>